<sequence length="130" mass="14501">MPSTLKRSPRKAQNTYEKTLEHAEAEYGGDEERAHRVAWSAVKHSFERVGDHWEAKAERGPSDPRAEQGGPDADAPAFGGVDMEGKTKEQLLAEARELGAQPTSHMTKAEIADTIAKAIHRQDRKRRERS</sequence>
<dbReference type="InterPro" id="IPR009317">
    <property type="entry name" value="ChaB"/>
</dbReference>
<dbReference type="Pfam" id="PF06150">
    <property type="entry name" value="ChaB"/>
    <property type="match status" value="1"/>
</dbReference>
<evidence type="ECO:0000256" key="1">
    <source>
        <dbReference type="SAM" id="MobiDB-lite"/>
    </source>
</evidence>
<dbReference type="SUPFAM" id="SSF140376">
    <property type="entry name" value="ChaB-like"/>
    <property type="match status" value="1"/>
</dbReference>
<name>A0AAN1XZ27_UNVUL</name>
<dbReference type="KEGG" id="vab:WPS_21230"/>
<accession>A0AAN1XZ27</accession>
<dbReference type="InterPro" id="IPR037205">
    <property type="entry name" value="ChaB_sf"/>
</dbReference>
<feature type="compositionally biased region" description="Low complexity" evidence="1">
    <location>
        <begin position="69"/>
        <end position="80"/>
    </location>
</feature>
<reference evidence="2 3" key="1">
    <citation type="journal article" date="2022" name="ISME Commun">
        <title>Vulcanimicrobium alpinus gen. nov. sp. nov., the first cultivated representative of the candidate phylum 'Eremiobacterota', is a metabolically versatile aerobic anoxygenic phototroph.</title>
        <authorList>
            <person name="Yabe S."/>
            <person name="Muto K."/>
            <person name="Abe K."/>
            <person name="Yokota A."/>
            <person name="Staudigel H."/>
            <person name="Tebo B.M."/>
        </authorList>
    </citation>
    <scope>NUCLEOTIDE SEQUENCE [LARGE SCALE GENOMIC DNA]</scope>
    <source>
        <strain evidence="2 3">WC8-2</strain>
    </source>
</reference>
<dbReference type="Gene3D" id="1.10.1740.70">
    <property type="entry name" value="ChaB"/>
    <property type="match status" value="1"/>
</dbReference>
<feature type="region of interest" description="Disordered" evidence="1">
    <location>
        <begin position="48"/>
        <end position="81"/>
    </location>
</feature>
<organism evidence="2 3">
    <name type="scientific">Vulcanimicrobium alpinum</name>
    <dbReference type="NCBI Taxonomy" id="3016050"/>
    <lineage>
        <taxon>Bacteria</taxon>
        <taxon>Bacillati</taxon>
        <taxon>Vulcanimicrobiota</taxon>
        <taxon>Vulcanimicrobiia</taxon>
        <taxon>Vulcanimicrobiales</taxon>
        <taxon>Vulcanimicrobiaceae</taxon>
        <taxon>Vulcanimicrobium</taxon>
    </lineage>
</organism>
<keyword evidence="3" id="KW-1185">Reference proteome</keyword>
<dbReference type="EMBL" id="AP025523">
    <property type="protein sequence ID" value="BDE06847.1"/>
    <property type="molecule type" value="Genomic_DNA"/>
</dbReference>
<evidence type="ECO:0008006" key="4">
    <source>
        <dbReference type="Google" id="ProtNLM"/>
    </source>
</evidence>
<dbReference type="Proteomes" id="UP001317532">
    <property type="component" value="Chromosome"/>
</dbReference>
<proteinExistence type="predicted"/>
<protein>
    <recommendedName>
        <fullName evidence="4">Cation transport regulator ChaB</fullName>
    </recommendedName>
</protein>
<gene>
    <name evidence="2" type="ORF">WPS_21230</name>
</gene>
<evidence type="ECO:0000313" key="2">
    <source>
        <dbReference type="EMBL" id="BDE06847.1"/>
    </source>
</evidence>
<evidence type="ECO:0000313" key="3">
    <source>
        <dbReference type="Proteomes" id="UP001317532"/>
    </source>
</evidence>
<feature type="compositionally biased region" description="Basic and acidic residues" evidence="1">
    <location>
        <begin position="48"/>
        <end position="66"/>
    </location>
</feature>
<dbReference type="AlphaFoldDB" id="A0AAN1XZ27"/>